<keyword evidence="1" id="KW-1133">Transmembrane helix</keyword>
<evidence type="ECO:0000313" key="2">
    <source>
        <dbReference type="EMBL" id="SHM86204.1"/>
    </source>
</evidence>
<feature type="transmembrane region" description="Helical" evidence="1">
    <location>
        <begin position="6"/>
        <end position="25"/>
    </location>
</feature>
<accession>A0A1M7M667</accession>
<dbReference type="EMBL" id="FRCX01000003">
    <property type="protein sequence ID" value="SHM86204.1"/>
    <property type="molecule type" value="Genomic_DNA"/>
</dbReference>
<keyword evidence="3" id="KW-1185">Reference proteome</keyword>
<reference evidence="3" key="1">
    <citation type="submission" date="2016-11" db="EMBL/GenBank/DDBJ databases">
        <authorList>
            <person name="Varghese N."/>
            <person name="Submissions S."/>
        </authorList>
    </citation>
    <scope>NUCLEOTIDE SEQUENCE [LARGE SCALE GENOMIC DNA]</scope>
    <source>
        <strain evidence="3">Sac-22</strain>
    </source>
</reference>
<sequence>MHYTGASFYLERIIFCLLIWILHSFTKSYDNVIDNHSYYL</sequence>
<evidence type="ECO:0000313" key="3">
    <source>
        <dbReference type="Proteomes" id="UP000184339"/>
    </source>
</evidence>
<dbReference type="STRING" id="551987.SAMN05192549_10340"/>
<protein>
    <submittedName>
        <fullName evidence="2">Uncharacterized protein</fullName>
    </submittedName>
</protein>
<organism evidence="2 3">
    <name type="scientific">Duganella sacchari</name>
    <dbReference type="NCBI Taxonomy" id="551987"/>
    <lineage>
        <taxon>Bacteria</taxon>
        <taxon>Pseudomonadati</taxon>
        <taxon>Pseudomonadota</taxon>
        <taxon>Betaproteobacteria</taxon>
        <taxon>Burkholderiales</taxon>
        <taxon>Oxalobacteraceae</taxon>
        <taxon>Telluria group</taxon>
        <taxon>Duganella</taxon>
    </lineage>
</organism>
<gene>
    <name evidence="2" type="ORF">SAMN05192549_10340</name>
</gene>
<evidence type="ECO:0000256" key="1">
    <source>
        <dbReference type="SAM" id="Phobius"/>
    </source>
</evidence>
<dbReference type="AlphaFoldDB" id="A0A1M7M667"/>
<proteinExistence type="predicted"/>
<keyword evidence="1" id="KW-0812">Transmembrane</keyword>
<name>A0A1M7M667_9BURK</name>
<dbReference type="Proteomes" id="UP000184339">
    <property type="component" value="Unassembled WGS sequence"/>
</dbReference>
<keyword evidence="1" id="KW-0472">Membrane</keyword>